<dbReference type="GeneID" id="89980762"/>
<feature type="region of interest" description="Disordered" evidence="1">
    <location>
        <begin position="117"/>
        <end position="195"/>
    </location>
</feature>
<evidence type="ECO:0000256" key="1">
    <source>
        <dbReference type="SAM" id="MobiDB-lite"/>
    </source>
</evidence>
<organism evidence="2 3">
    <name type="scientific">Exophiala bonariae</name>
    <dbReference type="NCBI Taxonomy" id="1690606"/>
    <lineage>
        <taxon>Eukaryota</taxon>
        <taxon>Fungi</taxon>
        <taxon>Dikarya</taxon>
        <taxon>Ascomycota</taxon>
        <taxon>Pezizomycotina</taxon>
        <taxon>Eurotiomycetes</taxon>
        <taxon>Chaetothyriomycetidae</taxon>
        <taxon>Chaetothyriales</taxon>
        <taxon>Herpotrichiellaceae</taxon>
        <taxon>Exophiala</taxon>
    </lineage>
</organism>
<feature type="compositionally biased region" description="Low complexity" evidence="1">
    <location>
        <begin position="129"/>
        <end position="143"/>
    </location>
</feature>
<evidence type="ECO:0000313" key="3">
    <source>
        <dbReference type="Proteomes" id="UP001358417"/>
    </source>
</evidence>
<feature type="compositionally biased region" description="Low complexity" evidence="1">
    <location>
        <begin position="157"/>
        <end position="170"/>
    </location>
</feature>
<keyword evidence="3" id="KW-1185">Reference proteome</keyword>
<feature type="region of interest" description="Disordered" evidence="1">
    <location>
        <begin position="210"/>
        <end position="336"/>
    </location>
</feature>
<dbReference type="AlphaFoldDB" id="A0AAV9NEU9"/>
<feature type="compositionally biased region" description="Polar residues" evidence="1">
    <location>
        <begin position="249"/>
        <end position="258"/>
    </location>
</feature>
<feature type="compositionally biased region" description="Polar residues" evidence="1">
    <location>
        <begin position="283"/>
        <end position="296"/>
    </location>
</feature>
<protein>
    <recommendedName>
        <fullName evidence="4">Velvet domain-containing protein</fullName>
    </recommendedName>
</protein>
<feature type="compositionally biased region" description="Basic residues" evidence="1">
    <location>
        <begin position="1"/>
        <end position="12"/>
    </location>
</feature>
<feature type="region of interest" description="Disordered" evidence="1">
    <location>
        <begin position="1"/>
        <end position="22"/>
    </location>
</feature>
<evidence type="ECO:0000313" key="2">
    <source>
        <dbReference type="EMBL" id="KAK5056069.1"/>
    </source>
</evidence>
<gene>
    <name evidence="2" type="ORF">LTR84_012620</name>
</gene>
<sequence>MSRQSTKNKKKKRDVDSDSSGSDDDVMLHFFVPGERINVEVLGFYLFTYIDKTPKVKTSQHPNDKNRTGFTVTARSGLSVANLRDIMNDTSDWELEMSGKAFKLQPCRYHNSATAKRRLRVGPSKSQDEIAAASQQAQIKSTSPQISSGVPAGAYSQQQQFQQHYQQQQQSADFPRSGPGYYPAASKPEQPPNTYNIHYTAVNTQYTSNAPGVGGFTKDYPMSNYPPTGHPQPINSTSQEPPPYEVANPRSSSYDQQSQRLPPRKPQPGQPDPDSFDRDIKPTRSSNMEMARQGSTAPADDPTDRYISPSRGGEAYSGGSQRQTPYDISRRSGHRS</sequence>
<reference evidence="2 3" key="1">
    <citation type="submission" date="2023-08" db="EMBL/GenBank/DDBJ databases">
        <title>Black Yeasts Isolated from many extreme environments.</title>
        <authorList>
            <person name="Coleine C."/>
            <person name="Stajich J.E."/>
            <person name="Selbmann L."/>
        </authorList>
    </citation>
    <scope>NUCLEOTIDE SEQUENCE [LARGE SCALE GENOMIC DNA]</scope>
    <source>
        <strain evidence="2 3">CCFEE 5792</strain>
    </source>
</reference>
<dbReference type="RefSeq" id="XP_064708039.1">
    <property type="nucleotide sequence ID" value="XM_064856139.1"/>
</dbReference>
<dbReference type="EMBL" id="JAVRRD010000008">
    <property type="protein sequence ID" value="KAK5056069.1"/>
    <property type="molecule type" value="Genomic_DNA"/>
</dbReference>
<evidence type="ECO:0008006" key="4">
    <source>
        <dbReference type="Google" id="ProtNLM"/>
    </source>
</evidence>
<proteinExistence type="predicted"/>
<dbReference type="Proteomes" id="UP001358417">
    <property type="component" value="Unassembled WGS sequence"/>
</dbReference>
<name>A0AAV9NEU9_9EURO</name>
<comment type="caution">
    <text evidence="2">The sequence shown here is derived from an EMBL/GenBank/DDBJ whole genome shotgun (WGS) entry which is preliminary data.</text>
</comment>
<accession>A0AAV9NEU9</accession>